<dbReference type="Gene3D" id="3.30.9.10">
    <property type="entry name" value="D-Amino Acid Oxidase, subunit A, domain 2"/>
    <property type="match status" value="1"/>
</dbReference>
<dbReference type="InterPro" id="IPR029043">
    <property type="entry name" value="GcvT/YgfZ_C"/>
</dbReference>
<comment type="caution">
    <text evidence="6">The sequence shown here is derived from an EMBL/GenBank/DDBJ whole genome shotgun (WGS) entry which is preliminary data.</text>
</comment>
<evidence type="ECO:0000259" key="4">
    <source>
        <dbReference type="Pfam" id="PF08669"/>
    </source>
</evidence>
<dbReference type="Gene3D" id="2.40.30.110">
    <property type="entry name" value="Aminomethyltransferase beta-barrel domains"/>
    <property type="match status" value="1"/>
</dbReference>
<dbReference type="Pfam" id="PF01571">
    <property type="entry name" value="GCV_T"/>
    <property type="match status" value="1"/>
</dbReference>
<evidence type="ECO:0000259" key="2">
    <source>
        <dbReference type="Pfam" id="PF01266"/>
    </source>
</evidence>
<dbReference type="GO" id="GO:0005739">
    <property type="term" value="C:mitochondrion"/>
    <property type="evidence" value="ECO:0007669"/>
    <property type="project" value="TreeGrafter"/>
</dbReference>
<dbReference type="EMBL" id="QDEB01042953">
    <property type="protein sequence ID" value="RZC38484.1"/>
    <property type="molecule type" value="Genomic_DNA"/>
</dbReference>
<reference evidence="6 7" key="1">
    <citation type="submission" date="2017-03" db="EMBL/GenBank/DDBJ databases">
        <title>Genome of the blue death feigning beetle - Asbolus verrucosus.</title>
        <authorList>
            <person name="Rider S.D."/>
        </authorList>
    </citation>
    <scope>NUCLEOTIDE SEQUENCE [LARGE SCALE GENOMIC DNA]</scope>
    <source>
        <strain evidence="6">Butters</strain>
        <tissue evidence="6">Head and leg muscle</tissue>
    </source>
</reference>
<dbReference type="SUPFAM" id="SSF101790">
    <property type="entry name" value="Aminomethyltransferase beta-barrel domain"/>
    <property type="match status" value="1"/>
</dbReference>
<dbReference type="AlphaFoldDB" id="A0A482W0D5"/>
<organism evidence="6 7">
    <name type="scientific">Asbolus verrucosus</name>
    <name type="common">Desert ironclad beetle</name>
    <dbReference type="NCBI Taxonomy" id="1661398"/>
    <lineage>
        <taxon>Eukaryota</taxon>
        <taxon>Metazoa</taxon>
        <taxon>Ecdysozoa</taxon>
        <taxon>Arthropoda</taxon>
        <taxon>Hexapoda</taxon>
        <taxon>Insecta</taxon>
        <taxon>Pterygota</taxon>
        <taxon>Neoptera</taxon>
        <taxon>Endopterygota</taxon>
        <taxon>Coleoptera</taxon>
        <taxon>Polyphaga</taxon>
        <taxon>Cucujiformia</taxon>
        <taxon>Tenebrionidae</taxon>
        <taxon>Pimeliinae</taxon>
        <taxon>Asbolus</taxon>
    </lineage>
</organism>
<sequence length="891" mass="99522">MLRLTGGSVVKTRNFPKIKQVFKYSTESTLPSQADVVIIGGGVAGCAALYQLSKRGVNAVLLERTKTTSGTTWHTGALCWRLRPSDVDIQLLDATRKLLMSLEQETGLNTGWINNGGIFIAKTEERLQEYKRLHTLGHFFNIESHLISSSEAAKLSPILDPKRFKAALYSPGDGFADPSMYCASLVKGAKSRGAQVIENCPVTDILIDPTSGVRKIKGVETPKGTIKTSCVVNAGGVWAKTICQKVGLEIPITPMKHAYVITESIPEVKNTPNLRDHDGSIYMRIQGDSVYLGGYENNPEIIRDMPDDFQFSLFNLDKSLFDTHVKSAIDIAPVFERVGIKTDVCGAEAFTPDHKPIMGEDPKLAGFYYSCGFNSLGIQLSGGCAEQLAIWITQGRPEIPMFAYDIRRFTPNLRSDRAWITETSQESYAKNYSIVFPHDQPLAGRNHKIGPFHEALVASGAVMEQAQGWERPGYFVKDRTAPVRGYDWYGHYDHIDNEDKRYEKELEGDYTFGFSKHHDQIGEEAHSARNNVALFDLSYFTKMYLTGPDAEEAADWLFTADTDKEPGRVVYTCALNSKGGVEADVTVTALEEGVGTLVGPIMKGKGYYVVAGGASGYQTVSHFKKEMAKKNFKSVITDTTDKLGVLSIQGPKSRELLQSITETPITDEKFPPGMSHLIHVDGHVCRAMRISFIGELGYELHVPVASCVPVYNKVVEAGRGFDLKHAGFRALYALSLEKGYHLWNQDLRIDDNPVEADLRHICRKEGQYLGKQHVEKLKQHGVKKRRVFFTLEDRVAVYGLETIWRDDTIVGYLRRGDYGYTLDSSIGTGYIEHPKGQVITDEFLKSGNYQIEVMDKRYPATLYLKSPFDPKNQRLLGHYEAQFEEQSHFED</sequence>
<dbReference type="Pfam" id="PF08669">
    <property type="entry name" value="GCV_T_C"/>
    <property type="match status" value="1"/>
</dbReference>
<evidence type="ECO:0000259" key="3">
    <source>
        <dbReference type="Pfam" id="PF01571"/>
    </source>
</evidence>
<dbReference type="InterPro" id="IPR028896">
    <property type="entry name" value="GcvT/YgfZ/DmdA"/>
</dbReference>
<dbReference type="Gene3D" id="3.30.1360.120">
    <property type="entry name" value="Probable tRNA modification gtpase trme, domain 1"/>
    <property type="match status" value="1"/>
</dbReference>
<feature type="domain" description="FAD dependent oxidoreductase central" evidence="5">
    <location>
        <begin position="395"/>
        <end position="448"/>
    </location>
</feature>
<dbReference type="Pfam" id="PF16350">
    <property type="entry name" value="FAO_M"/>
    <property type="match status" value="1"/>
</dbReference>
<dbReference type="InterPro" id="IPR027266">
    <property type="entry name" value="TrmE/GcvT-like"/>
</dbReference>
<dbReference type="SUPFAM" id="SSF103025">
    <property type="entry name" value="Folate-binding domain"/>
    <property type="match status" value="1"/>
</dbReference>
<name>A0A482W0D5_ASBVE</name>
<dbReference type="SUPFAM" id="SSF51905">
    <property type="entry name" value="FAD/NAD(P)-binding domain"/>
    <property type="match status" value="1"/>
</dbReference>
<dbReference type="PANTHER" id="PTHR43757">
    <property type="entry name" value="AMINOMETHYLTRANSFERASE"/>
    <property type="match status" value="1"/>
</dbReference>
<dbReference type="InterPro" id="IPR013977">
    <property type="entry name" value="GcvT_C"/>
</dbReference>
<keyword evidence="7" id="KW-1185">Reference proteome</keyword>
<feature type="domain" description="FAD dependent oxidoreductase" evidence="2">
    <location>
        <begin position="35"/>
        <end position="389"/>
    </location>
</feature>
<dbReference type="OrthoDB" id="498204at2759"/>
<dbReference type="InterPro" id="IPR006076">
    <property type="entry name" value="FAD-dep_OxRdtase"/>
</dbReference>
<feature type="domain" description="Aminomethyltransferase C-terminal" evidence="4">
    <location>
        <begin position="784"/>
        <end position="868"/>
    </location>
</feature>
<dbReference type="Gene3D" id="3.30.70.1400">
    <property type="entry name" value="Aminomethyltransferase beta-barrel domains"/>
    <property type="match status" value="1"/>
</dbReference>
<dbReference type="SUPFAM" id="SSF54373">
    <property type="entry name" value="FAD-linked reductases, C-terminal domain"/>
    <property type="match status" value="1"/>
</dbReference>
<proteinExistence type="inferred from homology"/>
<dbReference type="PANTHER" id="PTHR43757:SF11">
    <property type="entry name" value="SARCOSINE DEHYDROGENASE"/>
    <property type="match status" value="1"/>
</dbReference>
<evidence type="ECO:0000313" key="6">
    <source>
        <dbReference type="EMBL" id="RZC38484.1"/>
    </source>
</evidence>
<gene>
    <name evidence="6" type="ORF">BDFB_008058</name>
</gene>
<dbReference type="InterPro" id="IPR032503">
    <property type="entry name" value="FAO_M"/>
</dbReference>
<dbReference type="Gene3D" id="3.50.50.60">
    <property type="entry name" value="FAD/NAD(P)-binding domain"/>
    <property type="match status" value="1"/>
</dbReference>
<dbReference type="InterPro" id="IPR006222">
    <property type="entry name" value="GCVT_N"/>
</dbReference>
<dbReference type="FunFam" id="2.40.30.110:FF:000008">
    <property type="entry name" value="Sarcosine dehydrogenase"/>
    <property type="match status" value="1"/>
</dbReference>
<dbReference type="STRING" id="1661398.A0A482W0D5"/>
<dbReference type="Pfam" id="PF01266">
    <property type="entry name" value="DAO"/>
    <property type="match status" value="1"/>
</dbReference>
<protein>
    <submittedName>
        <fullName evidence="6">Sarcosine dehydrogenase, mitochondrial</fullName>
    </submittedName>
</protein>
<evidence type="ECO:0000313" key="7">
    <source>
        <dbReference type="Proteomes" id="UP000292052"/>
    </source>
</evidence>
<dbReference type="Proteomes" id="UP000292052">
    <property type="component" value="Unassembled WGS sequence"/>
</dbReference>
<comment type="similarity">
    <text evidence="1">Belongs to the GcvT family.</text>
</comment>
<feature type="domain" description="GCVT N-terminal" evidence="3">
    <location>
        <begin position="452"/>
        <end position="764"/>
    </location>
</feature>
<evidence type="ECO:0000259" key="5">
    <source>
        <dbReference type="Pfam" id="PF16350"/>
    </source>
</evidence>
<accession>A0A482W0D5</accession>
<dbReference type="InterPro" id="IPR036188">
    <property type="entry name" value="FAD/NAD-bd_sf"/>
</dbReference>
<evidence type="ECO:0000256" key="1">
    <source>
        <dbReference type="ARBA" id="ARBA00008609"/>
    </source>
</evidence>